<sequence length="878" mass="96782">MSNDARPLLAFDSPSVGDRLKSWVLPPKVVGPSGRRQGERLTPRFKELADAFEAKRAELGEGAPVEADPSLVIVLDLAGSVEEFHKAVNKVEGLEFLAEMAGDEIDPDDDFYKLDSNQERSNSSVEHSLYLVMSNARAVDQMVSLFGRWKEDPSTKFEWGLGRFKGVFSQLLDLRRWGPEDRVRETGLVERWQETLDIVGNSLSSVRVEIELWYRSDRGQRQASEQGIREIIARCGGKVIHQAKVEEIGYHALLAELPRQQVEAVVRQGPQAIRLLMAEDVMFVSPFEPMSVNTVPSILGSELSFPPVTLKDDKPRIALLDGVPLQNHDALAGRLSIDDPEGLESDYPLAARSHGTAMASLIIHGDLSAPENPLDRKVYVRPIMCHEEDPFGRHVERVSPDTLFVDLLHRAVRRLFVGESGRPPVAPSIRVINLSIGDYRRPLVRRMSPVGRLVDWLALEYNVLFIISAGNHVDPISIPAKSALDRDSARVAALKSVHNRQIVRGILPPGDAMNAVTVGAVHADGAPDPSESSNVWDLSRSGDPALYSATGPGVARSIKPDIYHVGGRRLFMRPVKQADSGSDVDLYPANTASMGPGLRVAAPSEWGSSSRTTFECGTSHATALVTREASLLFDLLEERRQDSAALDLPDPMFHPLLVRALLAHACSWGDWWAELGPDLPVGLDRRRLTPLLGYGRIDPERSRGAVNRAVVIAGNSIGVDERHSYDLPLPPSIRSKAEWHRVSITLAYWAPVTHGLKRYRASKVFFTTPKVKEVSKLVGGKRVDAEHSAVMRGSLQHEVIEGNKSLGFFGNATFPIHVECMKDGQNSSGQTSRIRYALVASIETAAETSTTVHDEVRAGLLRLHAQTQARQRSQVRSR</sequence>
<evidence type="ECO:0000259" key="1">
    <source>
        <dbReference type="Pfam" id="PF00082"/>
    </source>
</evidence>
<dbReference type="InterPro" id="IPR034074">
    <property type="entry name" value="Y4bN_pept_dom"/>
</dbReference>
<organism evidence="2 3">
    <name type="scientific">Actinomyces oris</name>
    <dbReference type="NCBI Taxonomy" id="544580"/>
    <lineage>
        <taxon>Bacteria</taxon>
        <taxon>Bacillati</taxon>
        <taxon>Actinomycetota</taxon>
        <taxon>Actinomycetes</taxon>
        <taxon>Actinomycetales</taxon>
        <taxon>Actinomycetaceae</taxon>
        <taxon>Actinomyces</taxon>
    </lineage>
</organism>
<dbReference type="CDD" id="cd04847">
    <property type="entry name" value="Peptidases_S8_Subtilisin_like_2"/>
    <property type="match status" value="1"/>
</dbReference>
<dbReference type="GO" id="GO:0006508">
    <property type="term" value="P:proteolysis"/>
    <property type="evidence" value="ECO:0007669"/>
    <property type="project" value="InterPro"/>
</dbReference>
<dbReference type="InterPro" id="IPR000209">
    <property type="entry name" value="Peptidase_S8/S53_dom"/>
</dbReference>
<dbReference type="Proteomes" id="UP000186769">
    <property type="component" value="Unassembled WGS sequence"/>
</dbReference>
<reference evidence="2 3" key="1">
    <citation type="submission" date="2016-12" db="EMBL/GenBank/DDBJ databases">
        <title>Genomic comparison of strains in the 'Actinomyces naeslundii' group.</title>
        <authorList>
            <person name="Mughal S.R."/>
            <person name="Do T."/>
            <person name="Gilbert S.C."/>
            <person name="Witherden E.A."/>
            <person name="Didelot X."/>
            <person name="Beighton D."/>
        </authorList>
    </citation>
    <scope>NUCLEOTIDE SEQUENCE [LARGE SCALE GENOMIC DNA]</scope>
    <source>
        <strain evidence="2 3">G53E</strain>
    </source>
</reference>
<feature type="domain" description="Peptidase S8/S53" evidence="1">
    <location>
        <begin position="326"/>
        <end position="634"/>
    </location>
</feature>
<name>A0A1Q8XDJ2_9ACTO</name>
<evidence type="ECO:0000313" key="3">
    <source>
        <dbReference type="Proteomes" id="UP000186769"/>
    </source>
</evidence>
<dbReference type="AlphaFoldDB" id="A0A1Q8XDJ2"/>
<dbReference type="Pfam" id="PF00082">
    <property type="entry name" value="Peptidase_S8"/>
    <property type="match status" value="1"/>
</dbReference>
<comment type="caution">
    <text evidence="2">The sequence shown here is derived from an EMBL/GenBank/DDBJ whole genome shotgun (WGS) entry which is preliminary data.</text>
</comment>
<dbReference type="GO" id="GO:0004252">
    <property type="term" value="F:serine-type endopeptidase activity"/>
    <property type="evidence" value="ECO:0007669"/>
    <property type="project" value="InterPro"/>
</dbReference>
<dbReference type="InterPro" id="IPR036852">
    <property type="entry name" value="Peptidase_S8/S53_dom_sf"/>
</dbReference>
<accession>A0A1Q8XDJ2</accession>
<dbReference type="SUPFAM" id="SSF52743">
    <property type="entry name" value="Subtilisin-like"/>
    <property type="match status" value="1"/>
</dbReference>
<proteinExistence type="predicted"/>
<gene>
    <name evidence="2" type="ORF">BKH15_04245</name>
</gene>
<protein>
    <submittedName>
        <fullName evidence="2">Peptidase S8</fullName>
    </submittedName>
</protein>
<dbReference type="RefSeq" id="WP_075414341.1">
    <property type="nucleotide sequence ID" value="NZ_MSKW01000009.1"/>
</dbReference>
<dbReference type="EMBL" id="MSKW01000009">
    <property type="protein sequence ID" value="OLO78402.1"/>
    <property type="molecule type" value="Genomic_DNA"/>
</dbReference>
<dbReference type="Gene3D" id="3.40.50.200">
    <property type="entry name" value="Peptidase S8/S53 domain"/>
    <property type="match status" value="1"/>
</dbReference>
<evidence type="ECO:0000313" key="2">
    <source>
        <dbReference type="EMBL" id="OLO78402.1"/>
    </source>
</evidence>